<dbReference type="FunFam" id="1.20.1050.10:FF:000007">
    <property type="entry name" value="Glutathione S-transferase 1-1"/>
    <property type="match status" value="1"/>
</dbReference>
<dbReference type="PANTHER" id="PTHR43969:SF9">
    <property type="entry name" value="GLUTATHIONE S TRANSFERASE D10, ISOFORM A-RELATED"/>
    <property type="match status" value="1"/>
</dbReference>
<comment type="subunit">
    <text evidence="1">Homodimer.</text>
</comment>
<dbReference type="SFLD" id="SFLDG01153">
    <property type="entry name" value="Main.4:_Theta-like"/>
    <property type="match status" value="1"/>
</dbReference>
<dbReference type="SFLD" id="SFLDG00358">
    <property type="entry name" value="Main_(cytGST)"/>
    <property type="match status" value="1"/>
</dbReference>
<dbReference type="SUPFAM" id="SSF52833">
    <property type="entry name" value="Thioredoxin-like"/>
    <property type="match status" value="1"/>
</dbReference>
<feature type="domain" description="GST C-terminal" evidence="3">
    <location>
        <begin position="103"/>
        <end position="226"/>
    </location>
</feature>
<organism evidence="4">
    <name type="scientific">Spodoptera litura</name>
    <name type="common">Asian cotton leafworm</name>
    <dbReference type="NCBI Taxonomy" id="69820"/>
    <lineage>
        <taxon>Eukaryota</taxon>
        <taxon>Metazoa</taxon>
        <taxon>Ecdysozoa</taxon>
        <taxon>Arthropoda</taxon>
        <taxon>Hexapoda</taxon>
        <taxon>Insecta</taxon>
        <taxon>Pterygota</taxon>
        <taxon>Neoptera</taxon>
        <taxon>Endopterygota</taxon>
        <taxon>Lepidoptera</taxon>
        <taxon>Glossata</taxon>
        <taxon>Ditrysia</taxon>
        <taxon>Noctuoidea</taxon>
        <taxon>Noctuidae</taxon>
        <taxon>Amphipyrinae</taxon>
        <taxon>Spodoptera</taxon>
    </lineage>
</organism>
<keyword evidence="4" id="KW-0808">Transferase</keyword>
<evidence type="ECO:0000259" key="2">
    <source>
        <dbReference type="PROSITE" id="PS50404"/>
    </source>
</evidence>
<dbReference type="GO" id="GO:0004364">
    <property type="term" value="F:glutathione transferase activity"/>
    <property type="evidence" value="ECO:0007669"/>
    <property type="project" value="TreeGrafter"/>
</dbReference>
<dbReference type="InterPro" id="IPR040079">
    <property type="entry name" value="Glutathione_S-Trfase"/>
</dbReference>
<dbReference type="InterPro" id="IPR036249">
    <property type="entry name" value="Thioredoxin-like_sf"/>
</dbReference>
<dbReference type="InterPro" id="IPR004046">
    <property type="entry name" value="GST_C"/>
</dbReference>
<dbReference type="Pfam" id="PF13417">
    <property type="entry name" value="GST_N_3"/>
    <property type="match status" value="1"/>
</dbReference>
<feature type="domain" description="GST N-terminal" evidence="2">
    <location>
        <begin position="14"/>
        <end position="95"/>
    </location>
</feature>
<dbReference type="Pfam" id="PF00043">
    <property type="entry name" value="GST_C"/>
    <property type="match status" value="1"/>
</dbReference>
<protein>
    <submittedName>
        <fullName evidence="4">Glutathione S-transferase epsilon 6</fullName>
    </submittedName>
</protein>
<dbReference type="InterPro" id="IPR036282">
    <property type="entry name" value="Glutathione-S-Trfase_C_sf"/>
</dbReference>
<dbReference type="PROSITE" id="PS50404">
    <property type="entry name" value="GST_NTER"/>
    <property type="match status" value="1"/>
</dbReference>
<dbReference type="SUPFAM" id="SSF47616">
    <property type="entry name" value="GST C-terminal domain-like"/>
    <property type="match status" value="1"/>
</dbReference>
<sequence>MLSQYFDHIATVTMVIRIYKKDASPPARAVLMAAEIINLKCEIQDVDLSSGPHLSPEYLEKNILRSVPFLEDGDFYLADSHAIITYLVSKYGAEHRSKWYPCDLSVRATVDHRMYFDTSDLFPHIKNIVSVIVTQGVGPNAEQIKAINAAYEVLDKYLQKTKFVAANHMTLADVSCVASVSSLNVLCPVDSKYGCLLKWWDTLKEEEWYKKTNEPGLAKLEAYVKSKWNK</sequence>
<dbReference type="GO" id="GO:0006749">
    <property type="term" value="P:glutathione metabolic process"/>
    <property type="evidence" value="ECO:0007669"/>
    <property type="project" value="TreeGrafter"/>
</dbReference>
<evidence type="ECO:0000259" key="3">
    <source>
        <dbReference type="PROSITE" id="PS50405"/>
    </source>
</evidence>
<dbReference type="Gene3D" id="3.40.30.10">
    <property type="entry name" value="Glutaredoxin"/>
    <property type="match status" value="1"/>
</dbReference>
<dbReference type="SFLD" id="SFLDS00019">
    <property type="entry name" value="Glutathione_Transferase_(cytos"/>
    <property type="match status" value="1"/>
</dbReference>
<dbReference type="Gene3D" id="1.20.1050.10">
    <property type="match status" value="1"/>
</dbReference>
<proteinExistence type="evidence at transcript level"/>
<evidence type="ECO:0000256" key="1">
    <source>
        <dbReference type="ARBA" id="ARBA00011738"/>
    </source>
</evidence>
<dbReference type="InterPro" id="IPR004045">
    <property type="entry name" value="Glutathione_S-Trfase_N"/>
</dbReference>
<name>A0A075X8X2_SPOLT</name>
<dbReference type="EMBL" id="KF482957">
    <property type="protein sequence ID" value="AIH07581.1"/>
    <property type="molecule type" value="mRNA"/>
</dbReference>
<reference evidence="4" key="1">
    <citation type="submission" date="2013-07" db="EMBL/GenBank/DDBJ databases">
        <title>Expression patterns of glutathione S-transferase superfamily in Spodoptera litura with chlorpyrifos tolerance.</title>
        <authorList>
            <person name="Zhang N."/>
            <person name="Liu J."/>
            <person name="Feng Q."/>
            <person name="Zheng S."/>
        </authorList>
    </citation>
    <scope>NUCLEOTIDE SEQUENCE</scope>
</reference>
<dbReference type="InterPro" id="IPR010987">
    <property type="entry name" value="Glutathione-S-Trfase_C-like"/>
</dbReference>
<dbReference type="PROSITE" id="PS50405">
    <property type="entry name" value="GST_CTER"/>
    <property type="match status" value="1"/>
</dbReference>
<accession>A0A075X8X2</accession>
<dbReference type="AlphaFoldDB" id="A0A075X8X2"/>
<dbReference type="CDD" id="cd03177">
    <property type="entry name" value="GST_C_Delta_Epsilon"/>
    <property type="match status" value="1"/>
</dbReference>
<evidence type="ECO:0000313" key="4">
    <source>
        <dbReference type="EMBL" id="AIH07581.1"/>
    </source>
</evidence>
<dbReference type="PANTHER" id="PTHR43969">
    <property type="entry name" value="GLUTATHIONE S TRANSFERASE D10, ISOFORM A-RELATED"/>
    <property type="match status" value="1"/>
</dbReference>